<protein>
    <submittedName>
        <fullName evidence="13">L-seryl-tRNA(Sec) selenium transferase</fullName>
    </submittedName>
</protein>
<evidence type="ECO:0000256" key="8">
    <source>
        <dbReference type="ARBA" id="ARBA00023125"/>
    </source>
</evidence>
<evidence type="ECO:0000256" key="9">
    <source>
        <dbReference type="ARBA" id="ARBA00023163"/>
    </source>
</evidence>
<evidence type="ECO:0000259" key="12">
    <source>
        <dbReference type="PROSITE" id="PS50931"/>
    </source>
</evidence>
<evidence type="ECO:0000256" key="5">
    <source>
        <dbReference type="ARBA" id="ARBA00022898"/>
    </source>
</evidence>
<dbReference type="SUPFAM" id="SSF52833">
    <property type="entry name" value="Thioredoxin-like"/>
    <property type="match status" value="1"/>
</dbReference>
<dbReference type="GO" id="GO:0004125">
    <property type="term" value="F:L-seryl-tRNA(Sec) selenium transferase activity"/>
    <property type="evidence" value="ECO:0007669"/>
    <property type="project" value="InterPro"/>
</dbReference>
<dbReference type="PANTHER" id="PTHR32328:SF0">
    <property type="entry name" value="L-SERYL-TRNA(SEC) SELENIUM TRANSFERASE"/>
    <property type="match status" value="1"/>
</dbReference>
<dbReference type="InterPro" id="IPR018319">
    <property type="entry name" value="SelA-like"/>
</dbReference>
<dbReference type="InterPro" id="IPR015421">
    <property type="entry name" value="PyrdxlP-dep_Trfase_major"/>
</dbReference>
<evidence type="ECO:0000256" key="4">
    <source>
        <dbReference type="ARBA" id="ARBA00022679"/>
    </source>
</evidence>
<dbReference type="InterPro" id="IPR036390">
    <property type="entry name" value="WH_DNA-bd_sf"/>
</dbReference>
<dbReference type="InterPro" id="IPR036388">
    <property type="entry name" value="WH-like_DNA-bd_sf"/>
</dbReference>
<name>A0A0A2VZ79_BEABA</name>
<dbReference type="Proteomes" id="UP000030106">
    <property type="component" value="Unassembled WGS sequence"/>
</dbReference>
<dbReference type="Gene3D" id="1.20.1050.10">
    <property type="match status" value="1"/>
</dbReference>
<dbReference type="Pfam" id="PF12390">
    <property type="entry name" value="Se-cys_synth_N"/>
    <property type="match status" value="1"/>
</dbReference>
<keyword evidence="10" id="KW-0711">Selenium</keyword>
<dbReference type="InterPro" id="IPR015424">
    <property type="entry name" value="PyrdxlP-dep_Trfase"/>
</dbReference>
<dbReference type="InterPro" id="IPR004534">
    <property type="entry name" value="SelA_trans"/>
</dbReference>
<keyword evidence="3" id="KW-0963">Cytoplasm</keyword>
<dbReference type="HAMAP" id="MF_00423">
    <property type="entry name" value="SelA"/>
    <property type="match status" value="1"/>
</dbReference>
<feature type="domain" description="GST N-terminal" evidence="11">
    <location>
        <begin position="268"/>
        <end position="347"/>
    </location>
</feature>
<dbReference type="Pfam" id="PF00126">
    <property type="entry name" value="HTH_1"/>
    <property type="match status" value="1"/>
</dbReference>
<dbReference type="AlphaFoldDB" id="A0A0A2VZ79"/>
<dbReference type="SUPFAM" id="SSF53850">
    <property type="entry name" value="Periplasmic binding protein-like II"/>
    <property type="match status" value="1"/>
</dbReference>
<dbReference type="InterPro" id="IPR000847">
    <property type="entry name" value="LysR_HTH_N"/>
</dbReference>
<organism evidence="13 14">
    <name type="scientific">Beauveria bassiana D1-5</name>
    <dbReference type="NCBI Taxonomy" id="1245745"/>
    <lineage>
        <taxon>Eukaryota</taxon>
        <taxon>Fungi</taxon>
        <taxon>Dikarya</taxon>
        <taxon>Ascomycota</taxon>
        <taxon>Pezizomycotina</taxon>
        <taxon>Sordariomycetes</taxon>
        <taxon>Hypocreomycetidae</taxon>
        <taxon>Hypocreales</taxon>
        <taxon>Cordycipitaceae</taxon>
        <taxon>Beauveria</taxon>
    </lineage>
</organism>
<comment type="caution">
    <text evidence="13">The sequence shown here is derived from an EMBL/GenBank/DDBJ whole genome shotgun (WGS) entry which is preliminary data.</text>
</comment>
<dbReference type="NCBIfam" id="TIGR00474">
    <property type="entry name" value="selA"/>
    <property type="match status" value="1"/>
</dbReference>
<evidence type="ECO:0000259" key="11">
    <source>
        <dbReference type="PROSITE" id="PS50404"/>
    </source>
</evidence>
<dbReference type="FunFam" id="1.10.10.10:FF:000001">
    <property type="entry name" value="LysR family transcriptional regulator"/>
    <property type="match status" value="1"/>
</dbReference>
<keyword evidence="4 13" id="KW-0808">Transferase</keyword>
<evidence type="ECO:0000256" key="3">
    <source>
        <dbReference type="ARBA" id="ARBA00022490"/>
    </source>
</evidence>
<proteinExistence type="inferred from homology"/>
<comment type="cofactor">
    <cofactor evidence="1">
        <name>pyridoxal 5'-phosphate</name>
        <dbReference type="ChEBI" id="CHEBI:597326"/>
    </cofactor>
</comment>
<dbReference type="GO" id="GO:0005737">
    <property type="term" value="C:cytoplasm"/>
    <property type="evidence" value="ECO:0007669"/>
    <property type="project" value="InterPro"/>
</dbReference>
<dbReference type="GO" id="GO:0006412">
    <property type="term" value="P:translation"/>
    <property type="evidence" value="ECO:0007669"/>
    <property type="project" value="UniProtKB-KW"/>
</dbReference>
<keyword evidence="5" id="KW-0663">Pyridoxal phosphate</keyword>
<dbReference type="InterPro" id="IPR005119">
    <property type="entry name" value="LysR_subst-bd"/>
</dbReference>
<accession>A0A0A2VZ79</accession>
<dbReference type="PROSITE" id="PS50404">
    <property type="entry name" value="GST_NTER"/>
    <property type="match status" value="1"/>
</dbReference>
<keyword evidence="9" id="KW-0804">Transcription</keyword>
<sequence>MALNFSDFATFIAVARHKSFRAAGDELGLSPSAISHGIKQLEQRLKIRLFNRTTRSVSLTEAGYNLYERLRPACDEIHTILDEVNSFRDTPMGTLKINSSRLASRTVLMPLVAGFVRRYPDIKVEVTTDDRLVDIVKQEYDAGIRLITTVEKDMIAVPIGPKAKICVVATPEYLANAPAPAHPGELVNHCSVIFRYPSGRPYYWEFYGQEGKLEVTPCGNIVVDDLDSELEAVLCGAGIGYLYQQQVEEHLASGRLISMLEDWLPDLPPFQFYYPGRHPYVRKISVILLEKGLSFEFVNVNPWVGDSPAPQYNPLGKVPTLITDEGERWFDSPIIAQYLELLNIAPELIPLDPKAALQVRQLEALSDGILDAALTSVREKLRPAEQQSEEVLVRQREKIGRALDSLEQYAADGMLTAEPLNLASISAACAVGYLNFRRVSPGCHLPATDRLLRDAAFTALLAEFGHTRVVTTLRTLQNEAREHIRAASKLPDWSEDWAKKTRNVLEASQRSALQPVFNLTGTVLHTNLGRALQAEEAIDAVSEAMRSAVTLEYSLDDAGRGHRDRAIADLLCELTGAEDACIVNNNAAAVLLMLAACANGGEVVVSRGELVEIGGAFRIPDVMRQAGCTLVEVGTTNRTHLKDYRAAAGDSTSLLMKVHTSNYHIAGFTKAVSEAELVALGNELGLPVLTDLGSGSLVDLSQWGLPPEPMPQQLIADGVSLVSFSGDKLLGGPQAGIIVGKKALIERIQSHPLKRALRADKMTLAALEATLRLYQHPETLVERLPTLRLLTRSAEDIHLQASRLRPAFEQRFGEQFDVRVEACLSQIGSGSLPVDRLPGAALTFTPKDGRGATLASLTQTLRELERPVIGRVAEGRLWLDLRCLENEALLLEGIAQ</sequence>
<dbReference type="PANTHER" id="PTHR32328">
    <property type="entry name" value="L-SERYL-TRNA(SEC) SELENIUM TRANSFERASE"/>
    <property type="match status" value="1"/>
</dbReference>
<dbReference type="Gene3D" id="3.90.1150.180">
    <property type="match status" value="1"/>
</dbReference>
<reference evidence="13 14" key="1">
    <citation type="submission" date="2012-10" db="EMBL/GenBank/DDBJ databases">
        <title>Genome sequencing and analysis of entomopathogenic fungi Beauveria bassiana D1-5.</title>
        <authorList>
            <person name="Li Q."/>
            <person name="Wang L."/>
            <person name="Zhang Z."/>
            <person name="Wang Q."/>
            <person name="Ren J."/>
            <person name="Wang M."/>
            <person name="Xu W."/>
            <person name="Wang J."/>
            <person name="Lu Y."/>
            <person name="Du Q."/>
            <person name="Sun Z."/>
        </authorList>
    </citation>
    <scope>NUCLEOTIDE SEQUENCE [LARGE SCALE GENOMIC DNA]</scope>
    <source>
        <strain evidence="13 14">D1-5</strain>
    </source>
</reference>
<gene>
    <name evidence="13" type="ORF">BBAD15_g1274</name>
</gene>
<evidence type="ECO:0000256" key="2">
    <source>
        <dbReference type="ARBA" id="ARBA00009437"/>
    </source>
</evidence>
<dbReference type="Pfam" id="PF13409">
    <property type="entry name" value="GST_N_2"/>
    <property type="match status" value="1"/>
</dbReference>
<keyword evidence="7" id="KW-0805">Transcription regulation</keyword>
<dbReference type="SUPFAM" id="SSF46785">
    <property type="entry name" value="Winged helix' DNA-binding domain"/>
    <property type="match status" value="1"/>
</dbReference>
<dbReference type="InterPro" id="IPR004045">
    <property type="entry name" value="Glutathione_S-Trfase_N"/>
</dbReference>
<keyword evidence="8" id="KW-0238">DNA-binding</keyword>
<dbReference type="SUPFAM" id="SSF47616">
    <property type="entry name" value="GST C-terminal domain-like"/>
    <property type="match status" value="1"/>
</dbReference>
<dbReference type="Gene3D" id="3.40.190.10">
    <property type="entry name" value="Periplasmic binding protein-like II"/>
    <property type="match status" value="2"/>
</dbReference>
<dbReference type="GO" id="GO:0003677">
    <property type="term" value="F:DNA binding"/>
    <property type="evidence" value="ECO:0007669"/>
    <property type="project" value="UniProtKB-KW"/>
</dbReference>
<feature type="domain" description="HTH lysR-type" evidence="12">
    <location>
        <begin position="3"/>
        <end position="60"/>
    </location>
</feature>
<dbReference type="GO" id="GO:0003700">
    <property type="term" value="F:DNA-binding transcription factor activity"/>
    <property type="evidence" value="ECO:0007669"/>
    <property type="project" value="InterPro"/>
</dbReference>
<dbReference type="FunFam" id="3.40.640.10:FF:000028">
    <property type="entry name" value="L-seryl-tRNA(Sec) selenium transferase"/>
    <property type="match status" value="1"/>
</dbReference>
<dbReference type="Pfam" id="PF03841">
    <property type="entry name" value="SelA"/>
    <property type="match status" value="1"/>
</dbReference>
<dbReference type="Gene3D" id="3.40.640.10">
    <property type="entry name" value="Type I PLP-dependent aspartate aminotransferase-like (Major domain)"/>
    <property type="match status" value="1"/>
</dbReference>
<dbReference type="STRING" id="1245745.A0A0A2VZ79"/>
<comment type="similarity">
    <text evidence="2">Belongs to the LysR transcriptional regulatory family.</text>
</comment>
<dbReference type="NCBIfam" id="NF007682">
    <property type="entry name" value="PRK10357.1"/>
    <property type="match status" value="1"/>
</dbReference>
<evidence type="ECO:0000256" key="10">
    <source>
        <dbReference type="ARBA" id="ARBA00023266"/>
    </source>
</evidence>
<evidence type="ECO:0000313" key="13">
    <source>
        <dbReference type="EMBL" id="KGQ12973.1"/>
    </source>
</evidence>
<evidence type="ECO:0000313" key="14">
    <source>
        <dbReference type="Proteomes" id="UP000030106"/>
    </source>
</evidence>
<dbReference type="InterPro" id="IPR036249">
    <property type="entry name" value="Thioredoxin-like_sf"/>
</dbReference>
<dbReference type="Pfam" id="PF03466">
    <property type="entry name" value="LysR_substrate"/>
    <property type="match status" value="1"/>
</dbReference>
<keyword evidence="6" id="KW-0648">Protein biosynthesis</keyword>
<dbReference type="PROSITE" id="PS50931">
    <property type="entry name" value="HTH_LYSR"/>
    <property type="match status" value="1"/>
</dbReference>
<dbReference type="InterPro" id="IPR036282">
    <property type="entry name" value="Glutathione-S-Trfase_C_sf"/>
</dbReference>
<dbReference type="EMBL" id="ANFO01000067">
    <property type="protein sequence ID" value="KGQ12973.1"/>
    <property type="molecule type" value="Genomic_DNA"/>
</dbReference>
<dbReference type="SUPFAM" id="SSF53383">
    <property type="entry name" value="PLP-dependent transferases"/>
    <property type="match status" value="1"/>
</dbReference>
<dbReference type="Gene3D" id="3.40.30.10">
    <property type="entry name" value="Glutaredoxin"/>
    <property type="match status" value="1"/>
</dbReference>
<evidence type="ECO:0000256" key="6">
    <source>
        <dbReference type="ARBA" id="ARBA00022917"/>
    </source>
</evidence>
<dbReference type="HOGENOM" id="CLU_322873_0_0_1"/>
<evidence type="ECO:0000256" key="7">
    <source>
        <dbReference type="ARBA" id="ARBA00023015"/>
    </source>
</evidence>
<evidence type="ECO:0000256" key="1">
    <source>
        <dbReference type="ARBA" id="ARBA00001933"/>
    </source>
</evidence>
<dbReference type="CDD" id="cd03205">
    <property type="entry name" value="GST_C_6"/>
    <property type="match status" value="1"/>
</dbReference>
<dbReference type="Gene3D" id="1.10.10.10">
    <property type="entry name" value="Winged helix-like DNA-binding domain superfamily/Winged helix DNA-binding domain"/>
    <property type="match status" value="1"/>
</dbReference>
<dbReference type="InterPro" id="IPR025862">
    <property type="entry name" value="SelA_trans_N_dom"/>
</dbReference>